<comment type="caution">
    <text evidence="2">The sequence shown here is derived from an EMBL/GenBank/DDBJ whole genome shotgun (WGS) entry which is preliminary data.</text>
</comment>
<dbReference type="EMBL" id="JAFEMO010000013">
    <property type="protein sequence ID" value="KAH7550255.1"/>
    <property type="molecule type" value="Genomic_DNA"/>
</dbReference>
<reference evidence="2 3" key="1">
    <citation type="submission" date="2021-02" db="EMBL/GenBank/DDBJ databases">
        <title>Plant Genome Project.</title>
        <authorList>
            <person name="Zhang R.-G."/>
        </authorList>
    </citation>
    <scope>NUCLEOTIDE SEQUENCE [LARGE SCALE GENOMIC DNA]</scope>
    <source>
        <tissue evidence="2">Leaves</tissue>
    </source>
</reference>
<proteinExistence type="predicted"/>
<feature type="region of interest" description="Disordered" evidence="1">
    <location>
        <begin position="80"/>
        <end position="118"/>
    </location>
</feature>
<sequence>MQVKMADELKFQQRWEFRRKEDELDSSSDDLKSSSNGQPVLKKHNLVAGLISLDNDETSNTSKLEQNCNYNPDMEAQAEFGQTKAKRTKRSRKNSQAKSETKRDSHKEVDRKKSKTGAYDTAAMDDVRNFTDSLIEDLKVTRENLFVWMREEMSKLVADTAPKRRRRKGNPGGKKLQVQQHQNNLEENVQLQNLNNFEENIQAQHANNNGAIVQVQQENDFGEDIQEQQHQNNFEKNAQVQHQGKFKSGTRARKCNGGPSKRFAKSSKAAESKNDHHAVDYQVDFGQATGLRTSAEQEKGDSIALTVNSNVQSGSANQNVRVQQPKSVVLAIRAQTSKDKSSERFAKGKKISDSNKGTGYSQAIGSLASTEKDTPEGLRLSADPSLPPISSNQVASSMYLTLPTVLGASHDLNNRLETTLCNYIQPRVAGNKTCVNLERANQILDPGTHYGYLTSLQPEERNGNFDLMGSRIMSCFDENTTPTSSTTGTGFPVPLHQSMDGGFTIPNQFRSHNLPQESNNTLGLRMNGGAITFSEGSYTLSDQHFVGNNLQSHSNHKADATRLMPYKFPTIPDSYLFPK</sequence>
<gene>
    <name evidence="2" type="ORF">JRO89_XS13G0161600</name>
</gene>
<evidence type="ECO:0000313" key="2">
    <source>
        <dbReference type="EMBL" id="KAH7550255.1"/>
    </source>
</evidence>
<feature type="compositionally biased region" description="Basic and acidic residues" evidence="1">
    <location>
        <begin position="1"/>
        <end position="22"/>
    </location>
</feature>
<feature type="region of interest" description="Disordered" evidence="1">
    <location>
        <begin position="339"/>
        <end position="362"/>
    </location>
</feature>
<feature type="region of interest" description="Disordered" evidence="1">
    <location>
        <begin position="238"/>
        <end position="275"/>
    </location>
</feature>
<feature type="compositionally biased region" description="Basic residues" evidence="1">
    <location>
        <begin position="84"/>
        <end position="95"/>
    </location>
</feature>
<name>A0ABQ8H8L1_9ROSI</name>
<evidence type="ECO:0000313" key="3">
    <source>
        <dbReference type="Proteomes" id="UP000827721"/>
    </source>
</evidence>
<accession>A0ABQ8H8L1</accession>
<feature type="compositionally biased region" description="Basic and acidic residues" evidence="1">
    <location>
        <begin position="339"/>
        <end position="353"/>
    </location>
</feature>
<keyword evidence="3" id="KW-1185">Reference proteome</keyword>
<feature type="region of interest" description="Disordered" evidence="1">
    <location>
        <begin position="1"/>
        <end position="43"/>
    </location>
</feature>
<protein>
    <submittedName>
        <fullName evidence="2">Uncharacterized protein</fullName>
    </submittedName>
</protein>
<dbReference type="Proteomes" id="UP000827721">
    <property type="component" value="Unassembled WGS sequence"/>
</dbReference>
<evidence type="ECO:0000256" key="1">
    <source>
        <dbReference type="SAM" id="MobiDB-lite"/>
    </source>
</evidence>
<feature type="compositionally biased region" description="Basic and acidic residues" evidence="1">
    <location>
        <begin position="99"/>
        <end position="111"/>
    </location>
</feature>
<feature type="region of interest" description="Disordered" evidence="1">
    <location>
        <begin position="159"/>
        <end position="179"/>
    </location>
</feature>
<organism evidence="2 3">
    <name type="scientific">Xanthoceras sorbifolium</name>
    <dbReference type="NCBI Taxonomy" id="99658"/>
    <lineage>
        <taxon>Eukaryota</taxon>
        <taxon>Viridiplantae</taxon>
        <taxon>Streptophyta</taxon>
        <taxon>Embryophyta</taxon>
        <taxon>Tracheophyta</taxon>
        <taxon>Spermatophyta</taxon>
        <taxon>Magnoliopsida</taxon>
        <taxon>eudicotyledons</taxon>
        <taxon>Gunneridae</taxon>
        <taxon>Pentapetalae</taxon>
        <taxon>rosids</taxon>
        <taxon>malvids</taxon>
        <taxon>Sapindales</taxon>
        <taxon>Sapindaceae</taxon>
        <taxon>Xanthoceroideae</taxon>
        <taxon>Xanthoceras</taxon>
    </lineage>
</organism>
<feature type="compositionally biased region" description="Basic residues" evidence="1">
    <location>
        <begin position="244"/>
        <end position="254"/>
    </location>
</feature>